<comment type="subcellular location">
    <subcellularLocation>
        <location evidence="1">Cell outer membrane</location>
        <topology evidence="1">Multi-pass membrane protein</topology>
    </subcellularLocation>
</comment>
<keyword evidence="12" id="KW-1185">Reference proteome</keyword>
<evidence type="ECO:0000256" key="4">
    <source>
        <dbReference type="ARBA" id="ARBA00022452"/>
    </source>
</evidence>
<dbReference type="InterPro" id="IPR036998">
    <property type="entry name" value="Porin_LamB_sf"/>
</dbReference>
<dbReference type="AlphaFoldDB" id="A0A090RN40"/>
<dbReference type="GO" id="GO:0015144">
    <property type="term" value="F:carbohydrate transmembrane transporter activity"/>
    <property type="evidence" value="ECO:0007669"/>
    <property type="project" value="TreeGrafter"/>
</dbReference>
<accession>A0A090RN40</accession>
<feature type="chain" id="PRO_5001862569" evidence="10">
    <location>
        <begin position="23"/>
        <end position="433"/>
    </location>
</feature>
<dbReference type="GO" id="GO:0046930">
    <property type="term" value="C:pore complex"/>
    <property type="evidence" value="ECO:0007669"/>
    <property type="project" value="UniProtKB-KW"/>
</dbReference>
<dbReference type="NCBIfam" id="NF006860">
    <property type="entry name" value="PRK09360.1"/>
    <property type="match status" value="1"/>
</dbReference>
<proteinExistence type="inferred from homology"/>
<gene>
    <name evidence="11" type="ORF">JCM19235_5220</name>
</gene>
<name>A0A090RN40_9VIBR</name>
<dbReference type="Pfam" id="PF02264">
    <property type="entry name" value="LamB"/>
    <property type="match status" value="1"/>
</dbReference>
<dbReference type="GO" id="GO:0015288">
    <property type="term" value="F:porin activity"/>
    <property type="evidence" value="ECO:0007669"/>
    <property type="project" value="UniProtKB-KW"/>
</dbReference>
<dbReference type="STRING" id="990268.JCM19235_5220"/>
<keyword evidence="8" id="KW-0472">Membrane</keyword>
<evidence type="ECO:0000313" key="12">
    <source>
        <dbReference type="Proteomes" id="UP000029228"/>
    </source>
</evidence>
<dbReference type="GO" id="GO:0006811">
    <property type="term" value="P:monoatomic ion transport"/>
    <property type="evidence" value="ECO:0007669"/>
    <property type="project" value="UniProtKB-KW"/>
</dbReference>
<dbReference type="PANTHER" id="PTHR38762">
    <property type="entry name" value="CRYPTIC OUTER MEMBRANE PORIN BGLH-RELATED"/>
    <property type="match status" value="1"/>
</dbReference>
<evidence type="ECO:0000313" key="11">
    <source>
        <dbReference type="EMBL" id="GAL16671.1"/>
    </source>
</evidence>
<dbReference type="InterPro" id="IPR003192">
    <property type="entry name" value="Porin_LamB"/>
</dbReference>
<evidence type="ECO:0000256" key="5">
    <source>
        <dbReference type="ARBA" id="ARBA00022692"/>
    </source>
</evidence>
<comment type="caution">
    <text evidence="11">The sequence shown here is derived from an EMBL/GenBank/DDBJ whole genome shotgun (WGS) entry which is preliminary data.</text>
</comment>
<protein>
    <submittedName>
        <fullName evidence="11">Maltoporin</fullName>
    </submittedName>
</protein>
<dbReference type="GO" id="GO:0015774">
    <property type="term" value="P:polysaccharide transport"/>
    <property type="evidence" value="ECO:0007669"/>
    <property type="project" value="TreeGrafter"/>
</dbReference>
<reference evidence="11 12" key="1">
    <citation type="submission" date="2014-09" db="EMBL/GenBank/DDBJ databases">
        <title>Vibrio maritimus JCM 19235. (C45) whole genome shotgun sequence.</title>
        <authorList>
            <person name="Sawabe T."/>
            <person name="Meirelles P."/>
            <person name="Nakanishi M."/>
            <person name="Sayaka M."/>
            <person name="Hattori M."/>
            <person name="Ohkuma M."/>
        </authorList>
    </citation>
    <scope>NUCLEOTIDE SEQUENCE [LARGE SCALE GENOMIC DNA]</scope>
    <source>
        <strain evidence="12">JCM19235</strain>
    </source>
</reference>
<dbReference type="InterPro" id="IPR050286">
    <property type="entry name" value="G_neg_Bact_CarbUptk_Porin"/>
</dbReference>
<keyword evidence="3" id="KW-0813">Transport</keyword>
<keyword evidence="9" id="KW-0998">Cell outer membrane</keyword>
<keyword evidence="4" id="KW-1134">Transmembrane beta strand</keyword>
<evidence type="ECO:0000256" key="7">
    <source>
        <dbReference type="ARBA" id="ARBA00023114"/>
    </source>
</evidence>
<feature type="signal peptide" evidence="10">
    <location>
        <begin position="1"/>
        <end position="22"/>
    </location>
</feature>
<organism evidence="11 12">
    <name type="scientific">Vibrio maritimus</name>
    <dbReference type="NCBI Taxonomy" id="990268"/>
    <lineage>
        <taxon>Bacteria</taxon>
        <taxon>Pseudomonadati</taxon>
        <taxon>Pseudomonadota</taxon>
        <taxon>Gammaproteobacteria</taxon>
        <taxon>Vibrionales</taxon>
        <taxon>Vibrionaceae</taxon>
        <taxon>Vibrio</taxon>
    </lineage>
</organism>
<evidence type="ECO:0000256" key="2">
    <source>
        <dbReference type="ARBA" id="ARBA00007055"/>
    </source>
</evidence>
<dbReference type="CDD" id="cd01346">
    <property type="entry name" value="Maltoporin-like"/>
    <property type="match status" value="1"/>
</dbReference>
<dbReference type="PANTHER" id="PTHR38762:SF1">
    <property type="entry name" value="CRYPTIC OUTER MEMBRANE PORIN BGLH-RELATED"/>
    <property type="match status" value="1"/>
</dbReference>
<evidence type="ECO:0000256" key="1">
    <source>
        <dbReference type="ARBA" id="ARBA00004571"/>
    </source>
</evidence>
<keyword evidence="6" id="KW-0406">Ion transport</keyword>
<evidence type="ECO:0000256" key="8">
    <source>
        <dbReference type="ARBA" id="ARBA00023136"/>
    </source>
</evidence>
<dbReference type="Proteomes" id="UP000029228">
    <property type="component" value="Unassembled WGS sequence"/>
</dbReference>
<evidence type="ECO:0000256" key="10">
    <source>
        <dbReference type="SAM" id="SignalP"/>
    </source>
</evidence>
<comment type="similarity">
    <text evidence="2">Belongs to the porin LamB (TC 1.B.3) family.</text>
</comment>
<keyword evidence="5" id="KW-0812">Transmembrane</keyword>
<dbReference type="EMBL" id="BBMR01000001">
    <property type="protein sequence ID" value="GAL16671.1"/>
    <property type="molecule type" value="Genomic_DNA"/>
</dbReference>
<dbReference type="Gene3D" id="2.40.170.10">
    <property type="entry name" value="Porin, LamB type"/>
    <property type="match status" value="1"/>
</dbReference>
<keyword evidence="10" id="KW-0732">Signal</keyword>
<dbReference type="OrthoDB" id="106611at2"/>
<dbReference type="GO" id="GO:0009279">
    <property type="term" value="C:cell outer membrane"/>
    <property type="evidence" value="ECO:0007669"/>
    <property type="project" value="UniProtKB-SubCell"/>
</dbReference>
<evidence type="ECO:0000256" key="6">
    <source>
        <dbReference type="ARBA" id="ARBA00023065"/>
    </source>
</evidence>
<evidence type="ECO:0000256" key="9">
    <source>
        <dbReference type="ARBA" id="ARBA00023237"/>
    </source>
</evidence>
<evidence type="ECO:0000256" key="3">
    <source>
        <dbReference type="ARBA" id="ARBA00022448"/>
    </source>
</evidence>
<dbReference type="SUPFAM" id="SSF56935">
    <property type="entry name" value="Porins"/>
    <property type="match status" value="1"/>
</dbReference>
<sequence length="433" mass="47296">MNKLCLVAAAVSTALVAAPSFAVDYFGYFRAGTALSSNGTGDANYEKQKVGRLGNENDNYSEFGFGKDLKTGDQTWRVESMIASGNSGTNGWQDGDFNVAQYNVQATGLFSSDKEATVWAGKRYYQRRDVHITDFYFLNTSGTGGGIENISVGNQKLSVALIEDSSTKQKTLDGKQWVQKPGTNLGEAGSWVEQDKYKEDEVKGYIADVRLANIGLWEDATLEVAGAYNFSTGTVSGNKDVQADDGALVTAILHQNMSRGFNQTVVQYGNSSYGAQMADLGNGGNFDRRDDANNDAQGVRLLNWGVISLGDKWEMGHQFLAARSTDAAISATNRAKTDHDLISAVIRPMYQWTDTVRTVFEAGSYVENYSNYGNKKGSKLTVAQAFSMGEGFFARPEIRVYGTYLNDRSDSAQLADKSKKNEFLVGVQVEAWF</sequence>
<keyword evidence="7" id="KW-0626">Porin</keyword>
<reference evidence="11 12" key="2">
    <citation type="submission" date="2014-09" db="EMBL/GenBank/DDBJ databases">
        <authorList>
            <consortium name="NBRP consortium"/>
            <person name="Sawabe T."/>
            <person name="Meirelles P."/>
            <person name="Nakanishi M."/>
            <person name="Sayaka M."/>
            <person name="Hattori M."/>
            <person name="Ohkuma M."/>
        </authorList>
    </citation>
    <scope>NUCLEOTIDE SEQUENCE [LARGE SCALE GENOMIC DNA]</scope>
    <source>
        <strain evidence="12">JCM19235</strain>
    </source>
</reference>